<evidence type="ECO:0000313" key="1">
    <source>
        <dbReference type="EMBL" id="OLF10604.1"/>
    </source>
</evidence>
<name>A0A7Z0WNU5_9PSEU</name>
<dbReference type="Proteomes" id="UP000185696">
    <property type="component" value="Unassembled WGS sequence"/>
</dbReference>
<organism evidence="1 2">
    <name type="scientific">Actinophytocola xinjiangensis</name>
    <dbReference type="NCBI Taxonomy" id="485602"/>
    <lineage>
        <taxon>Bacteria</taxon>
        <taxon>Bacillati</taxon>
        <taxon>Actinomycetota</taxon>
        <taxon>Actinomycetes</taxon>
        <taxon>Pseudonocardiales</taxon>
        <taxon>Pseudonocardiaceae</taxon>
    </lineage>
</organism>
<keyword evidence="2" id="KW-1185">Reference proteome</keyword>
<evidence type="ECO:0008006" key="3">
    <source>
        <dbReference type="Google" id="ProtNLM"/>
    </source>
</evidence>
<sequence length="129" mass="14207">MAIVLGAVVVLGVTGFVAPGFFLSAGHTDADSLVEQLMVDIRSWERDALTELTCADAEPNVERSIREISFIHSVELTGTKKISDAEVTAEFRVRVVDVMRSIEVLVINTDGYWCWQDMTLLPEPGFPPP</sequence>
<dbReference type="EMBL" id="MSIF01000006">
    <property type="protein sequence ID" value="OLF10604.1"/>
    <property type="molecule type" value="Genomic_DNA"/>
</dbReference>
<gene>
    <name evidence="1" type="ORF">BLA60_15630</name>
</gene>
<dbReference type="OrthoDB" id="3556132at2"/>
<evidence type="ECO:0000313" key="2">
    <source>
        <dbReference type="Proteomes" id="UP000185696"/>
    </source>
</evidence>
<accession>A0A7Z0WNU5</accession>
<dbReference type="AlphaFoldDB" id="A0A7Z0WNU5"/>
<comment type="caution">
    <text evidence="1">The sequence shown here is derived from an EMBL/GenBank/DDBJ whole genome shotgun (WGS) entry which is preliminary data.</text>
</comment>
<proteinExistence type="predicted"/>
<reference evidence="1 2" key="1">
    <citation type="submission" date="2016-12" db="EMBL/GenBank/DDBJ databases">
        <title>The draft genome sequence of Actinophytocola xinjiangensis.</title>
        <authorList>
            <person name="Wang W."/>
            <person name="Yuan L."/>
        </authorList>
    </citation>
    <scope>NUCLEOTIDE SEQUENCE [LARGE SCALE GENOMIC DNA]</scope>
    <source>
        <strain evidence="1 2">CGMCC 4.4663</strain>
    </source>
</reference>
<dbReference type="RefSeq" id="WP_075133593.1">
    <property type="nucleotide sequence ID" value="NZ_MSIF01000006.1"/>
</dbReference>
<protein>
    <recommendedName>
        <fullName evidence="3">DUF4878 domain-containing protein</fullName>
    </recommendedName>
</protein>